<evidence type="ECO:0000256" key="5">
    <source>
        <dbReference type="ARBA" id="ARBA00023014"/>
    </source>
</evidence>
<dbReference type="EMBL" id="LKBH01000019">
    <property type="protein sequence ID" value="KQB36608.1"/>
    <property type="molecule type" value="Genomic_DNA"/>
</dbReference>
<protein>
    <recommendedName>
        <fullName evidence="6">Radical SAM core domain-containing protein</fullName>
    </recommendedName>
</protein>
<dbReference type="InterPro" id="IPR013785">
    <property type="entry name" value="Aldolase_TIM"/>
</dbReference>
<name>A0A0Q0RLS8_9ARCH</name>
<accession>A0A0Q0RLS8</accession>
<dbReference type="AlphaFoldDB" id="A0A0Q0RLS8"/>
<dbReference type="InterPro" id="IPR006638">
    <property type="entry name" value="Elp3/MiaA/NifB-like_rSAM"/>
</dbReference>
<dbReference type="InterPro" id="IPR051198">
    <property type="entry name" value="BchE-like"/>
</dbReference>
<dbReference type="GO" id="GO:0051536">
    <property type="term" value="F:iron-sulfur cluster binding"/>
    <property type="evidence" value="ECO:0007669"/>
    <property type="project" value="UniProtKB-KW"/>
</dbReference>
<evidence type="ECO:0000259" key="6">
    <source>
        <dbReference type="PROSITE" id="PS51918"/>
    </source>
</evidence>
<dbReference type="RefSeq" id="WP_055040756.1">
    <property type="nucleotide sequence ID" value="NZ_LKBH01000019.1"/>
</dbReference>
<dbReference type="PANTHER" id="PTHR43409">
    <property type="entry name" value="ANAEROBIC MAGNESIUM-PROTOPORPHYRIN IX MONOMETHYL ESTER CYCLASE-RELATED"/>
    <property type="match status" value="1"/>
</dbReference>
<dbReference type="Gene3D" id="3.20.20.70">
    <property type="entry name" value="Aldolase class I"/>
    <property type="match status" value="1"/>
</dbReference>
<comment type="cofactor">
    <cofactor evidence="1">
        <name>[4Fe-4S] cluster</name>
        <dbReference type="ChEBI" id="CHEBI:49883"/>
    </cofactor>
</comment>
<keyword evidence="5" id="KW-0411">Iron-sulfur</keyword>
<evidence type="ECO:0000256" key="2">
    <source>
        <dbReference type="ARBA" id="ARBA00022691"/>
    </source>
</evidence>
<keyword evidence="8" id="KW-1185">Reference proteome</keyword>
<dbReference type="SMART" id="SM00729">
    <property type="entry name" value="Elp3"/>
    <property type="match status" value="1"/>
</dbReference>
<keyword evidence="2" id="KW-0949">S-adenosyl-L-methionine</keyword>
<dbReference type="PANTHER" id="PTHR43409:SF4">
    <property type="entry name" value="RADICAL SAM SUPERFAMILY PROTEIN"/>
    <property type="match status" value="1"/>
</dbReference>
<keyword evidence="4" id="KW-0408">Iron</keyword>
<dbReference type="Pfam" id="PF04055">
    <property type="entry name" value="Radical_SAM"/>
    <property type="match status" value="1"/>
</dbReference>
<comment type="caution">
    <text evidence="7">The sequence shown here is derived from an EMBL/GenBank/DDBJ whole genome shotgun (WGS) entry which is preliminary data.</text>
</comment>
<dbReference type="SFLD" id="SFLDG01082">
    <property type="entry name" value="B12-binding_domain_containing"/>
    <property type="match status" value="1"/>
</dbReference>
<dbReference type="GO" id="GO:0003824">
    <property type="term" value="F:catalytic activity"/>
    <property type="evidence" value="ECO:0007669"/>
    <property type="project" value="InterPro"/>
</dbReference>
<gene>
    <name evidence="7" type="ORF">AOG55_03545</name>
</gene>
<dbReference type="InParanoid" id="A0A0Q0RLS8"/>
<proteinExistence type="predicted"/>
<dbReference type="Proteomes" id="UP000050301">
    <property type="component" value="Unassembled WGS sequence"/>
</dbReference>
<evidence type="ECO:0000256" key="1">
    <source>
        <dbReference type="ARBA" id="ARBA00001966"/>
    </source>
</evidence>
<reference evidence="7 8" key="1">
    <citation type="submission" date="2015-09" db="EMBL/GenBank/DDBJ databases">
        <title>Heavy metals and arsenic resistance mechanisms in polyextremophilic archaea of the family Ferroplasmaceae.</title>
        <authorList>
            <person name="Bulaev A.G."/>
            <person name="Kanygina A.V."/>
        </authorList>
    </citation>
    <scope>NUCLEOTIDE SEQUENCE [LARGE SCALE GENOMIC DNA]</scope>
    <source>
        <strain evidence="7 8">BH2</strain>
    </source>
</reference>
<sequence>MTYIQADGSIKIAENSRIMVMDNNYRIMFYSYNGFTVRRSLQNIFIKNYIINRRRMVERLGINEAKKIVNEFYSYARNYTYIPEHVNYEFLQDDAEKLIKIYGNFIPIVPPDQYLSIYLKITSGCPWNKCTFCDLYQNDKYNVLHLKDIESEINALKEYFGSSITSRRSIFLGDANAINIGSDRLFEYLDLIHSNFNLGIYSFMDVFTTLKTKKFEDFVRMRELGMKRVYVGLESGDPDVLNILNKKIDINESINFINTVKDAGINIGIIILIGAGGKKHSQGHINNTVNYLKKINFTHGDMIYLSELSENERFLSALKDKPMTSQEKYDEMFKFKSLSSFGVPVVDYNLTEAVY</sequence>
<organism evidence="7 8">
    <name type="scientific">Acidiplasma cupricumulans</name>
    <dbReference type="NCBI Taxonomy" id="312540"/>
    <lineage>
        <taxon>Archaea</taxon>
        <taxon>Methanobacteriati</taxon>
        <taxon>Thermoplasmatota</taxon>
        <taxon>Thermoplasmata</taxon>
        <taxon>Thermoplasmatales</taxon>
        <taxon>Ferroplasmaceae</taxon>
        <taxon>Acidiplasma</taxon>
    </lineage>
</organism>
<keyword evidence="3" id="KW-0479">Metal-binding</keyword>
<dbReference type="SUPFAM" id="SSF102114">
    <property type="entry name" value="Radical SAM enzymes"/>
    <property type="match status" value="1"/>
</dbReference>
<dbReference type="SFLD" id="SFLDS00029">
    <property type="entry name" value="Radical_SAM"/>
    <property type="match status" value="2"/>
</dbReference>
<dbReference type="GO" id="GO:0046872">
    <property type="term" value="F:metal ion binding"/>
    <property type="evidence" value="ECO:0007669"/>
    <property type="project" value="UniProtKB-KW"/>
</dbReference>
<dbReference type="InterPro" id="IPR058240">
    <property type="entry name" value="rSAM_sf"/>
</dbReference>
<evidence type="ECO:0000256" key="4">
    <source>
        <dbReference type="ARBA" id="ARBA00023004"/>
    </source>
</evidence>
<dbReference type="SFLD" id="SFLDG01095">
    <property type="entry name" value="Uncharacterised_Radical_SAM_Su"/>
    <property type="match status" value="1"/>
</dbReference>
<evidence type="ECO:0000313" key="8">
    <source>
        <dbReference type="Proteomes" id="UP000050301"/>
    </source>
</evidence>
<dbReference type="InterPro" id="IPR007197">
    <property type="entry name" value="rSAM"/>
</dbReference>
<evidence type="ECO:0000256" key="3">
    <source>
        <dbReference type="ARBA" id="ARBA00022723"/>
    </source>
</evidence>
<feature type="domain" description="Radical SAM core" evidence="6">
    <location>
        <begin position="111"/>
        <end position="339"/>
    </location>
</feature>
<evidence type="ECO:0000313" key="7">
    <source>
        <dbReference type="EMBL" id="KQB36608.1"/>
    </source>
</evidence>
<dbReference type="PROSITE" id="PS51918">
    <property type="entry name" value="RADICAL_SAM"/>
    <property type="match status" value="1"/>
</dbReference>